<accession>A0A2J7Q5S5</accession>
<dbReference type="AlphaFoldDB" id="A0A2J7Q5S5"/>
<feature type="signal peptide" evidence="2">
    <location>
        <begin position="1"/>
        <end position="23"/>
    </location>
</feature>
<reference evidence="3 4" key="1">
    <citation type="submission" date="2017-12" db="EMBL/GenBank/DDBJ databases">
        <title>Hemimetabolous genomes reveal molecular basis of termite eusociality.</title>
        <authorList>
            <person name="Harrison M.C."/>
            <person name="Jongepier E."/>
            <person name="Robertson H.M."/>
            <person name="Arning N."/>
            <person name="Bitard-Feildel T."/>
            <person name="Chao H."/>
            <person name="Childers C.P."/>
            <person name="Dinh H."/>
            <person name="Doddapaneni H."/>
            <person name="Dugan S."/>
            <person name="Gowin J."/>
            <person name="Greiner C."/>
            <person name="Han Y."/>
            <person name="Hu H."/>
            <person name="Hughes D.S.T."/>
            <person name="Huylmans A.-K."/>
            <person name="Kemena C."/>
            <person name="Kremer L.P.M."/>
            <person name="Lee S.L."/>
            <person name="Lopez-Ezquerra A."/>
            <person name="Mallet L."/>
            <person name="Monroy-Kuhn J.M."/>
            <person name="Moser A."/>
            <person name="Murali S.C."/>
            <person name="Muzny D.M."/>
            <person name="Otani S."/>
            <person name="Piulachs M.-D."/>
            <person name="Poelchau M."/>
            <person name="Qu J."/>
            <person name="Schaub F."/>
            <person name="Wada-Katsumata A."/>
            <person name="Worley K.C."/>
            <person name="Xie Q."/>
            <person name="Ylla G."/>
            <person name="Poulsen M."/>
            <person name="Gibbs R.A."/>
            <person name="Schal C."/>
            <person name="Richards S."/>
            <person name="Belles X."/>
            <person name="Korb J."/>
            <person name="Bornberg-Bauer E."/>
        </authorList>
    </citation>
    <scope>NUCLEOTIDE SEQUENCE [LARGE SCALE GENOMIC DNA]</scope>
    <source>
        <tissue evidence="3">Whole body</tissue>
    </source>
</reference>
<dbReference type="Proteomes" id="UP000235965">
    <property type="component" value="Unassembled WGS sequence"/>
</dbReference>
<feature type="compositionally biased region" description="Polar residues" evidence="1">
    <location>
        <begin position="424"/>
        <end position="443"/>
    </location>
</feature>
<feature type="compositionally biased region" description="Polar residues" evidence="1">
    <location>
        <begin position="538"/>
        <end position="553"/>
    </location>
</feature>
<evidence type="ECO:0000313" key="4">
    <source>
        <dbReference type="Proteomes" id="UP000235965"/>
    </source>
</evidence>
<evidence type="ECO:0000313" key="3">
    <source>
        <dbReference type="EMBL" id="PNF23937.1"/>
    </source>
</evidence>
<protein>
    <submittedName>
        <fullName evidence="3">Uncharacterized protein</fullName>
    </submittedName>
</protein>
<evidence type="ECO:0000256" key="2">
    <source>
        <dbReference type="SAM" id="SignalP"/>
    </source>
</evidence>
<gene>
    <name evidence="3" type="ORF">B7P43_G10037</name>
</gene>
<sequence>MFAPWLLPQLWSLPALVLWAGLAEECLLPILLSLCDRNFTAWVANIYTYRDRRLTDLARQHQGLDGKFRVFNAHSQNQTESQSSNQLQSQQQQQTLQQEPVKFPITNGSLFTSVDGRLPIIHNYRRGMRTNGAVPSQIISMGLPVAQTRRHELLQRLISLNKAAIENQHSDLFKERTSDETCKLPQIFSEKSCDFQVYLQTGRDTIEKKATNPITHNSRQQNETGSVLTDFGIGNLNSEEPSSDCEDYLNSEGLNEYNVDDDDDEPIYATLSSRSCCSATTAANDDFEFFQHEEKFSTHVSNDTEKSTMLQMPEKLFLCGSQSEEENSGQSLLSRYQREMVGTGDSVHQECQCTDWTVNQNNEVLKLVLPLIGSSQNQNDNMELSYHSNETSKGKNITHSKTIIQNASEILRAVIQNELKNSTSNAFKKGTNDNTGSNIGGTESKSKDNSCRHQYGSNTNSKNIQSSCEPYLEAEDQKEIISPPRKCENLKLQVANMTRKKRVKQNMLAGSLSLNNLDELLLEEDEGDLVVQKRNIRKSSNSKMRNRPQNDPNSSDEREVIFELPVKSESVLSLYRLDLDAESRSSECTVTDLSYKDVNSRRFHKQIPGNRHIVGQTPARRLAQQTPPMRRIHRQKQLPVPVLSVESLTTALTCAGVSYLDNGDLCRHGSVPDLQRVFVSDYI</sequence>
<name>A0A2J7Q5S5_9NEOP</name>
<keyword evidence="4" id="KW-1185">Reference proteome</keyword>
<dbReference type="OrthoDB" id="6369020at2759"/>
<evidence type="ECO:0000256" key="1">
    <source>
        <dbReference type="SAM" id="MobiDB-lite"/>
    </source>
</evidence>
<dbReference type="InParanoid" id="A0A2J7Q5S5"/>
<feature type="chain" id="PRO_5014438374" evidence="2">
    <location>
        <begin position="24"/>
        <end position="683"/>
    </location>
</feature>
<comment type="caution">
    <text evidence="3">The sequence shown here is derived from an EMBL/GenBank/DDBJ whole genome shotgun (WGS) entry which is preliminary data.</text>
</comment>
<keyword evidence="2" id="KW-0732">Signal</keyword>
<feature type="region of interest" description="Disordered" evidence="1">
    <location>
        <begin position="424"/>
        <end position="465"/>
    </location>
</feature>
<feature type="compositionally biased region" description="Polar residues" evidence="1">
    <location>
        <begin position="455"/>
        <end position="465"/>
    </location>
</feature>
<organism evidence="3 4">
    <name type="scientific">Cryptotermes secundus</name>
    <dbReference type="NCBI Taxonomy" id="105785"/>
    <lineage>
        <taxon>Eukaryota</taxon>
        <taxon>Metazoa</taxon>
        <taxon>Ecdysozoa</taxon>
        <taxon>Arthropoda</taxon>
        <taxon>Hexapoda</taxon>
        <taxon>Insecta</taxon>
        <taxon>Pterygota</taxon>
        <taxon>Neoptera</taxon>
        <taxon>Polyneoptera</taxon>
        <taxon>Dictyoptera</taxon>
        <taxon>Blattodea</taxon>
        <taxon>Blattoidea</taxon>
        <taxon>Termitoidae</taxon>
        <taxon>Kalotermitidae</taxon>
        <taxon>Cryptotermitinae</taxon>
        <taxon>Cryptotermes</taxon>
    </lineage>
</organism>
<feature type="region of interest" description="Disordered" evidence="1">
    <location>
        <begin position="533"/>
        <end position="557"/>
    </location>
</feature>
<proteinExistence type="predicted"/>
<dbReference type="EMBL" id="NEVH01017544">
    <property type="protein sequence ID" value="PNF23937.1"/>
    <property type="molecule type" value="Genomic_DNA"/>
</dbReference>